<dbReference type="InterPro" id="IPR011577">
    <property type="entry name" value="Cyt_b561_bac/Ni-Hgenase"/>
</dbReference>
<keyword evidence="11 13" id="KW-0472">Membrane</keyword>
<proteinExistence type="inferred from homology"/>
<comment type="function">
    <text evidence="12">Probable b-type cytochrome.</text>
</comment>
<accession>A0AAJ0X859</accession>
<dbReference type="GO" id="GO:0009055">
    <property type="term" value="F:electron transfer activity"/>
    <property type="evidence" value="ECO:0007669"/>
    <property type="project" value="InterPro"/>
</dbReference>
<comment type="caution">
    <text evidence="15">The sequence shown here is derived from an EMBL/GenBank/DDBJ whole genome shotgun (WGS) entry which is preliminary data.</text>
</comment>
<evidence type="ECO:0000256" key="1">
    <source>
        <dbReference type="ARBA" id="ARBA00004651"/>
    </source>
</evidence>
<keyword evidence="9 13" id="KW-1133">Transmembrane helix</keyword>
<name>A0AAJ0X859_9GAMM</name>
<evidence type="ECO:0000256" key="7">
    <source>
        <dbReference type="ARBA" id="ARBA00022723"/>
    </source>
</evidence>
<dbReference type="EMBL" id="NRSJ01000004">
    <property type="protein sequence ID" value="MBK1703654.1"/>
    <property type="molecule type" value="Genomic_DNA"/>
</dbReference>
<evidence type="ECO:0000256" key="8">
    <source>
        <dbReference type="ARBA" id="ARBA00022982"/>
    </source>
</evidence>
<keyword evidence="3" id="KW-0813">Transport</keyword>
<dbReference type="SUPFAM" id="SSF81342">
    <property type="entry name" value="Transmembrane di-heme cytochromes"/>
    <property type="match status" value="1"/>
</dbReference>
<dbReference type="Proteomes" id="UP001296776">
    <property type="component" value="Unassembled WGS sequence"/>
</dbReference>
<keyword evidence="8" id="KW-0249">Electron transport</keyword>
<feature type="transmembrane region" description="Helical" evidence="13">
    <location>
        <begin position="199"/>
        <end position="216"/>
    </location>
</feature>
<dbReference type="InterPro" id="IPR000516">
    <property type="entry name" value="Ni-dep_Hydgase_cyt-B"/>
</dbReference>
<evidence type="ECO:0000256" key="10">
    <source>
        <dbReference type="ARBA" id="ARBA00023004"/>
    </source>
</evidence>
<dbReference type="PANTHER" id="PTHR30485">
    <property type="entry name" value="NI/FE-HYDROGENASE 1 B-TYPE CYTOCHROME SUBUNIT"/>
    <property type="match status" value="1"/>
</dbReference>
<keyword evidence="6 13" id="KW-0812">Transmembrane</keyword>
<evidence type="ECO:0000256" key="6">
    <source>
        <dbReference type="ARBA" id="ARBA00022692"/>
    </source>
</evidence>
<dbReference type="PANTHER" id="PTHR30485:SF0">
    <property type="entry name" value="NI_FE-HYDROGENASE 1 B-TYPE CYTOCHROME SUBUNIT-RELATED"/>
    <property type="match status" value="1"/>
</dbReference>
<evidence type="ECO:0000256" key="13">
    <source>
        <dbReference type="SAM" id="Phobius"/>
    </source>
</evidence>
<dbReference type="AlphaFoldDB" id="A0AAJ0X859"/>
<comment type="similarity">
    <text evidence="2">Belongs to the HupC/HyaC/HydC family.</text>
</comment>
<keyword evidence="5" id="KW-0349">Heme</keyword>
<feature type="transmembrane region" description="Helical" evidence="13">
    <location>
        <begin position="34"/>
        <end position="54"/>
    </location>
</feature>
<protein>
    <submittedName>
        <fullName evidence="15">Ni/Fe-hydrogenase, b-type cytochrome subunit</fullName>
    </submittedName>
</protein>
<keyword evidence="4" id="KW-1003">Cell membrane</keyword>
<gene>
    <name evidence="15" type="primary">cybH</name>
    <name evidence="15" type="ORF">CKO40_03600</name>
</gene>
<reference evidence="15" key="2">
    <citation type="journal article" date="2020" name="Microorganisms">
        <title>Osmotic Adaptation and Compatible Solute Biosynthesis of Phototrophic Bacteria as Revealed from Genome Analyses.</title>
        <authorList>
            <person name="Imhoff J.F."/>
            <person name="Rahn T."/>
            <person name="Kunzel S."/>
            <person name="Keller A."/>
            <person name="Neulinger S.C."/>
        </authorList>
    </citation>
    <scope>NUCLEOTIDE SEQUENCE</scope>
    <source>
        <strain evidence="15">DSM 11080</strain>
    </source>
</reference>
<reference evidence="15" key="1">
    <citation type="submission" date="2017-08" db="EMBL/GenBank/DDBJ databases">
        <authorList>
            <person name="Imhoff J.F."/>
            <person name="Rahn T."/>
            <person name="Kuenzel S."/>
            <person name="Neulinger S.C."/>
        </authorList>
    </citation>
    <scope>NUCLEOTIDE SEQUENCE</scope>
    <source>
        <strain evidence="15">DSM 11080</strain>
    </source>
</reference>
<dbReference type="GO" id="GO:0020037">
    <property type="term" value="F:heme binding"/>
    <property type="evidence" value="ECO:0007669"/>
    <property type="project" value="TreeGrafter"/>
</dbReference>
<dbReference type="RefSeq" id="WP_200344804.1">
    <property type="nucleotide sequence ID" value="NZ_NRSJ01000004.1"/>
</dbReference>
<dbReference type="GO" id="GO:0005506">
    <property type="term" value="F:iron ion binding"/>
    <property type="evidence" value="ECO:0007669"/>
    <property type="project" value="InterPro"/>
</dbReference>
<evidence type="ECO:0000256" key="9">
    <source>
        <dbReference type="ARBA" id="ARBA00022989"/>
    </source>
</evidence>
<dbReference type="FunFam" id="1.20.950.20:FF:000003">
    <property type="entry name" value="Ni/Fe-hydrogenase 1 b-type cytochrome subunit"/>
    <property type="match status" value="1"/>
</dbReference>
<evidence type="ECO:0000256" key="4">
    <source>
        <dbReference type="ARBA" id="ARBA00022475"/>
    </source>
</evidence>
<dbReference type="InterPro" id="IPR016174">
    <property type="entry name" value="Di-haem_cyt_TM"/>
</dbReference>
<evidence type="ECO:0000256" key="11">
    <source>
        <dbReference type="ARBA" id="ARBA00023136"/>
    </source>
</evidence>
<dbReference type="NCBIfam" id="TIGR02125">
    <property type="entry name" value="CytB-hydogenase"/>
    <property type="match status" value="1"/>
</dbReference>
<comment type="subcellular location">
    <subcellularLocation>
        <location evidence="1">Cell membrane</location>
        <topology evidence="1">Multi-pass membrane protein</topology>
    </subcellularLocation>
</comment>
<dbReference type="GO" id="GO:0005886">
    <property type="term" value="C:plasma membrane"/>
    <property type="evidence" value="ECO:0007669"/>
    <property type="project" value="UniProtKB-SubCell"/>
</dbReference>
<evidence type="ECO:0000256" key="5">
    <source>
        <dbReference type="ARBA" id="ARBA00022617"/>
    </source>
</evidence>
<keyword evidence="10" id="KW-0408">Iron</keyword>
<dbReference type="GO" id="GO:0022904">
    <property type="term" value="P:respiratory electron transport chain"/>
    <property type="evidence" value="ECO:0007669"/>
    <property type="project" value="InterPro"/>
</dbReference>
<evidence type="ECO:0000256" key="12">
    <source>
        <dbReference type="ARBA" id="ARBA00056801"/>
    </source>
</evidence>
<sequence>MSITSEDLLREKRRASVPKARRTAVYVYQTPLRIWHWVNALAITVLAITGWFIANPLPSLAGEASDHFVMGYLRFFHFAAGYVFAVGFLFRIYWAFVGNSYSRQLFTLPFWRRSFWTELWHEVRWYAFKEPEPHKYYGHNPLAHLFMVVIITVGGLVMIVTGFALYSEQTGLGSWQDELFGWVIPLVGQSQDVRLWHHWGMWVIVVFVMLHVYTAIREDVMSRQSLISTMISGWRMFKDDRP</sequence>
<evidence type="ECO:0000256" key="2">
    <source>
        <dbReference type="ARBA" id="ARBA00008622"/>
    </source>
</evidence>
<dbReference type="InterPro" id="IPR051542">
    <property type="entry name" value="Hydrogenase_cytochrome"/>
</dbReference>
<dbReference type="Pfam" id="PF01292">
    <property type="entry name" value="Ni_hydr_CYTB"/>
    <property type="match status" value="1"/>
</dbReference>
<feature type="transmembrane region" description="Helical" evidence="13">
    <location>
        <begin position="74"/>
        <end position="94"/>
    </location>
</feature>
<evidence type="ECO:0000259" key="14">
    <source>
        <dbReference type="Pfam" id="PF01292"/>
    </source>
</evidence>
<feature type="domain" description="Cytochrome b561 bacterial/Ni-hydrogenase" evidence="14">
    <location>
        <begin position="27"/>
        <end position="233"/>
    </location>
</feature>
<evidence type="ECO:0000313" key="15">
    <source>
        <dbReference type="EMBL" id="MBK1703654.1"/>
    </source>
</evidence>
<evidence type="ECO:0000256" key="3">
    <source>
        <dbReference type="ARBA" id="ARBA00022448"/>
    </source>
</evidence>
<organism evidence="15 16">
    <name type="scientific">Halochromatium glycolicum</name>
    <dbReference type="NCBI Taxonomy" id="85075"/>
    <lineage>
        <taxon>Bacteria</taxon>
        <taxon>Pseudomonadati</taxon>
        <taxon>Pseudomonadota</taxon>
        <taxon>Gammaproteobacteria</taxon>
        <taxon>Chromatiales</taxon>
        <taxon>Chromatiaceae</taxon>
        <taxon>Halochromatium</taxon>
    </lineage>
</organism>
<dbReference type="PRINTS" id="PR00161">
    <property type="entry name" value="NIHGNASECYTB"/>
</dbReference>
<dbReference type="Gene3D" id="1.20.950.20">
    <property type="entry name" value="Transmembrane di-heme cytochromes, Chain C"/>
    <property type="match status" value="1"/>
</dbReference>
<dbReference type="PROSITE" id="PS00882">
    <property type="entry name" value="NI_HGENASE_CYTB_1"/>
    <property type="match status" value="1"/>
</dbReference>
<keyword evidence="7" id="KW-0479">Metal-binding</keyword>
<keyword evidence="16" id="KW-1185">Reference proteome</keyword>
<evidence type="ECO:0000313" key="16">
    <source>
        <dbReference type="Proteomes" id="UP001296776"/>
    </source>
</evidence>
<feature type="transmembrane region" description="Helical" evidence="13">
    <location>
        <begin position="145"/>
        <end position="166"/>
    </location>
</feature>